<sequence length="328" mass="35822">MRATRKSGWVLQLVMVLLFGAYALSVIQIILFKTIPVTAMFDMDNNLRSINIIPFHTISGFIHNGTTGGMRAAANILGNIVIFIPLGLLVSYQGSSKSFGAKAIILLSVPLALEIIQYVLALGSSDIDDIILNFAGGLMGLAIYKGISLVLHSRQRILGAIVVFYLVSGICGIVAVGLVQPELLPFLDTGVEYVTEDKPELDGIDVYTKGDLRGSLAAVEEHYVELSTESETVMSSDQENSGLPQYITENHRISIDAATRIFFEYVRVEKDGLLKFKIISRYEEKKPGELSAIMELSDGEAGSMHAARVWYADSQESTAKVLLVTLKE</sequence>
<reference evidence="3 4" key="1">
    <citation type="submission" date="2019-10" db="EMBL/GenBank/DDBJ databases">
        <title>Description of Paenibacillus terricola sp. nov.</title>
        <authorList>
            <person name="Carlier A."/>
            <person name="Qi S."/>
        </authorList>
    </citation>
    <scope>NUCLEOTIDE SEQUENCE [LARGE SCALE GENOMIC DNA]</scope>
    <source>
        <strain evidence="3 4">LMG 31459</strain>
    </source>
</reference>
<dbReference type="Pfam" id="PF04892">
    <property type="entry name" value="VanZ"/>
    <property type="match status" value="1"/>
</dbReference>
<proteinExistence type="predicted"/>
<dbReference type="Proteomes" id="UP000596857">
    <property type="component" value="Unassembled WGS sequence"/>
</dbReference>
<keyword evidence="4" id="KW-1185">Reference proteome</keyword>
<protein>
    <recommendedName>
        <fullName evidence="2">VanZ-like domain-containing protein</fullName>
    </recommendedName>
</protein>
<dbReference type="EMBL" id="WHOB01000098">
    <property type="protein sequence ID" value="NOU84147.1"/>
    <property type="molecule type" value="Genomic_DNA"/>
</dbReference>
<dbReference type="InterPro" id="IPR006976">
    <property type="entry name" value="VanZ-like"/>
</dbReference>
<dbReference type="PANTHER" id="PTHR36834:SF2">
    <property type="entry name" value="MEMBRANE PROTEIN"/>
    <property type="match status" value="1"/>
</dbReference>
<dbReference type="PANTHER" id="PTHR36834">
    <property type="entry name" value="MEMBRANE PROTEIN-RELATED"/>
    <property type="match status" value="1"/>
</dbReference>
<keyword evidence="1" id="KW-0812">Transmembrane</keyword>
<dbReference type="InterPro" id="IPR053150">
    <property type="entry name" value="Teicoplanin_resist-assoc"/>
</dbReference>
<feature type="transmembrane region" description="Helical" evidence="1">
    <location>
        <begin position="72"/>
        <end position="92"/>
    </location>
</feature>
<evidence type="ECO:0000313" key="4">
    <source>
        <dbReference type="Proteomes" id="UP000596857"/>
    </source>
</evidence>
<gene>
    <name evidence="3" type="ORF">GC101_35455</name>
</gene>
<accession>A0ABX1YSW4</accession>
<feature type="transmembrane region" description="Helical" evidence="1">
    <location>
        <begin position="158"/>
        <end position="179"/>
    </location>
</feature>
<feature type="transmembrane region" description="Helical" evidence="1">
    <location>
        <begin position="104"/>
        <end position="124"/>
    </location>
</feature>
<dbReference type="RefSeq" id="WP_171721115.1">
    <property type="nucleotide sequence ID" value="NZ_WHOB01000098.1"/>
</dbReference>
<name>A0ABX1YSW4_9BACL</name>
<evidence type="ECO:0000256" key="1">
    <source>
        <dbReference type="SAM" id="Phobius"/>
    </source>
</evidence>
<comment type="caution">
    <text evidence="3">The sequence shown here is derived from an EMBL/GenBank/DDBJ whole genome shotgun (WGS) entry which is preliminary data.</text>
</comment>
<keyword evidence="1" id="KW-1133">Transmembrane helix</keyword>
<evidence type="ECO:0000313" key="3">
    <source>
        <dbReference type="EMBL" id="NOU84147.1"/>
    </source>
</evidence>
<organism evidence="3 4">
    <name type="scientific">Paenibacillus phytohabitans</name>
    <dbReference type="NCBI Taxonomy" id="2654978"/>
    <lineage>
        <taxon>Bacteria</taxon>
        <taxon>Bacillati</taxon>
        <taxon>Bacillota</taxon>
        <taxon>Bacilli</taxon>
        <taxon>Bacillales</taxon>
        <taxon>Paenibacillaceae</taxon>
        <taxon>Paenibacillus</taxon>
    </lineage>
</organism>
<feature type="transmembrane region" description="Helical" evidence="1">
    <location>
        <begin position="9"/>
        <end position="31"/>
    </location>
</feature>
<feature type="transmembrane region" description="Helical" evidence="1">
    <location>
        <begin position="130"/>
        <end position="151"/>
    </location>
</feature>
<keyword evidence="1" id="KW-0472">Membrane</keyword>
<feature type="domain" description="VanZ-like" evidence="2">
    <location>
        <begin position="19"/>
        <end position="145"/>
    </location>
</feature>
<evidence type="ECO:0000259" key="2">
    <source>
        <dbReference type="Pfam" id="PF04892"/>
    </source>
</evidence>